<protein>
    <submittedName>
        <fullName evidence="2">Transposase</fullName>
    </submittedName>
</protein>
<name>A0A7V9AA55_9BACT</name>
<keyword evidence="3" id="KW-1185">Reference proteome</keyword>
<dbReference type="SUPFAM" id="SSF46689">
    <property type="entry name" value="Homeodomain-like"/>
    <property type="match status" value="1"/>
</dbReference>
<reference evidence="2 3" key="1">
    <citation type="submission" date="2020-07" db="EMBL/GenBank/DDBJ databases">
        <title>Thermogemmata thermophila gen. nov., sp. nov., a novel moderate thermophilic planctomycete from a Kamchatka hot spring.</title>
        <authorList>
            <person name="Elcheninov A.G."/>
            <person name="Podosokorskaya O.A."/>
            <person name="Kovaleva O.L."/>
            <person name="Novikov A."/>
            <person name="Bonch-Osmolovskaya E.A."/>
            <person name="Toshchakov S.V."/>
            <person name="Kublanov I.V."/>
        </authorList>
    </citation>
    <scope>NUCLEOTIDE SEQUENCE [LARGE SCALE GENOMIC DNA]</scope>
    <source>
        <strain evidence="2 3">2918</strain>
    </source>
</reference>
<accession>A0A7V9AA55</accession>
<dbReference type="SUPFAM" id="SSF53098">
    <property type="entry name" value="Ribonuclease H-like"/>
    <property type="match status" value="1"/>
</dbReference>
<evidence type="ECO:0000313" key="3">
    <source>
        <dbReference type="Proteomes" id="UP000542342"/>
    </source>
</evidence>
<feature type="domain" description="Integrase catalytic" evidence="1">
    <location>
        <begin position="145"/>
        <end position="326"/>
    </location>
</feature>
<comment type="caution">
    <text evidence="2">The sequence shown here is derived from an EMBL/GenBank/DDBJ whole genome shotgun (WGS) entry which is preliminary data.</text>
</comment>
<dbReference type="AlphaFoldDB" id="A0A7V9AA55"/>
<dbReference type="Gene3D" id="3.30.420.10">
    <property type="entry name" value="Ribonuclease H-like superfamily/Ribonuclease H"/>
    <property type="match status" value="1"/>
</dbReference>
<dbReference type="Proteomes" id="UP000542342">
    <property type="component" value="Unassembled WGS sequence"/>
</dbReference>
<dbReference type="GO" id="GO:0003676">
    <property type="term" value="F:nucleic acid binding"/>
    <property type="evidence" value="ECO:0007669"/>
    <property type="project" value="InterPro"/>
</dbReference>
<evidence type="ECO:0000259" key="1">
    <source>
        <dbReference type="PROSITE" id="PS50994"/>
    </source>
</evidence>
<dbReference type="RefSeq" id="WP_194536003.1">
    <property type="nucleotide sequence ID" value="NZ_JACEFB010000001.1"/>
</dbReference>
<proteinExistence type="predicted"/>
<dbReference type="PROSITE" id="PS50994">
    <property type="entry name" value="INTEGRASE"/>
    <property type="match status" value="1"/>
</dbReference>
<dbReference type="InterPro" id="IPR009057">
    <property type="entry name" value="Homeodomain-like_sf"/>
</dbReference>
<dbReference type="EMBL" id="JACEFB010000001">
    <property type="protein sequence ID" value="MBA2224559.1"/>
    <property type="molecule type" value="Genomic_DNA"/>
</dbReference>
<dbReference type="InterPro" id="IPR001584">
    <property type="entry name" value="Integrase_cat-core"/>
</dbReference>
<sequence length="353" mass="40467">MTKLLQSLLLLLASGTDKDRLRQIQFLKEENRILRDRLPKRIQVTPTERQRLLKFGKPLGSAIRHLITIVSPRTFLRWLHGETRPKEAASKRGRKRTPEEVRELVLRLARENDWGYTRILGELKKLGIKKISRATVVNILKENGLDPGPKRGEGTWFDFIKRHKESLIACDFFSTKVWTMSGVVEYFVLFFIHVGTRKVYVAGMTPNPNAPWVIQQARNAAMHFGEEPAKPRYLLRDHDSKFVPEFDAVLEAEGMEVVPTSVQAPNMNAVAERFVQTVKGECLDHFIVFGEAHLRYLLKQFLIHYHECRPHQGLGNMPLGGLPAVPEDKPLILSEVRCEERLGGLLKHYSRAA</sequence>
<organism evidence="2 3">
    <name type="scientific">Thermogemmata fonticola</name>
    <dbReference type="NCBI Taxonomy" id="2755323"/>
    <lineage>
        <taxon>Bacteria</taxon>
        <taxon>Pseudomonadati</taxon>
        <taxon>Planctomycetota</taxon>
        <taxon>Planctomycetia</taxon>
        <taxon>Gemmatales</taxon>
        <taxon>Gemmataceae</taxon>
        <taxon>Thermogemmata</taxon>
    </lineage>
</organism>
<dbReference type="GO" id="GO:0015074">
    <property type="term" value="P:DNA integration"/>
    <property type="evidence" value="ECO:0007669"/>
    <property type="project" value="InterPro"/>
</dbReference>
<dbReference type="InterPro" id="IPR036397">
    <property type="entry name" value="RNaseH_sf"/>
</dbReference>
<dbReference type="Pfam" id="PF13683">
    <property type="entry name" value="rve_3"/>
    <property type="match status" value="1"/>
</dbReference>
<evidence type="ECO:0000313" key="2">
    <source>
        <dbReference type="EMBL" id="MBA2224559.1"/>
    </source>
</evidence>
<dbReference type="InterPro" id="IPR012337">
    <property type="entry name" value="RNaseH-like_sf"/>
</dbReference>
<gene>
    <name evidence="2" type="ORF">H0921_00080</name>
</gene>